<evidence type="ECO:0000313" key="3">
    <source>
        <dbReference type="WBParaSite" id="SMRG1_40000.2"/>
    </source>
</evidence>
<evidence type="ECO:0000313" key="2">
    <source>
        <dbReference type="Proteomes" id="UP000050790"/>
    </source>
</evidence>
<evidence type="ECO:0000259" key="1">
    <source>
        <dbReference type="Pfam" id="PF00011"/>
    </source>
</evidence>
<sequence>MSKDRTIAIPVHRDTRTFEQYRKDFLKDVENFPNYNNSILPYHDNWFNEVDDWIKSSWKRWDDEMKRIRNGMFQLMPLDNFGLSNWDAFDTSFDPNNLIRQMEQRIQNIRREMGITDAPFTGSLNDFLKDAYEVGKDGKDGVLILEAPVKPNNHKSVTFNNERQIAIRPTHTGNVTPSKDLVVKGTNGLTIIDEGFKGKRLHIEIPIDPMYKSEDLCVHVDSNRVVVSGRCSKSDSRWTKNTPCAEFSHSYDIPHRVDPLSVTSQMVGNTLVVEAPLLKSY</sequence>
<dbReference type="SUPFAM" id="SSF49764">
    <property type="entry name" value="HSP20-like chaperones"/>
    <property type="match status" value="1"/>
</dbReference>
<dbReference type="WBParaSite" id="SMRG1_40000.2">
    <property type="protein sequence ID" value="SMRG1_40000.2"/>
    <property type="gene ID" value="SMRG1_40000"/>
</dbReference>
<organism evidence="2 3">
    <name type="scientific">Schistosoma margrebowiei</name>
    <dbReference type="NCBI Taxonomy" id="48269"/>
    <lineage>
        <taxon>Eukaryota</taxon>
        <taxon>Metazoa</taxon>
        <taxon>Spiralia</taxon>
        <taxon>Lophotrochozoa</taxon>
        <taxon>Platyhelminthes</taxon>
        <taxon>Trematoda</taxon>
        <taxon>Digenea</taxon>
        <taxon>Strigeidida</taxon>
        <taxon>Schistosomatoidea</taxon>
        <taxon>Schistosomatidae</taxon>
        <taxon>Schistosoma</taxon>
    </lineage>
</organism>
<dbReference type="Pfam" id="PF00011">
    <property type="entry name" value="HSP20"/>
    <property type="match status" value="1"/>
</dbReference>
<dbReference type="InterPro" id="IPR008978">
    <property type="entry name" value="HSP20-like_chaperone"/>
</dbReference>
<dbReference type="InterPro" id="IPR002068">
    <property type="entry name" value="A-crystallin/Hsp20_dom"/>
</dbReference>
<feature type="domain" description="SHSP" evidence="1">
    <location>
        <begin position="211"/>
        <end position="278"/>
    </location>
</feature>
<proteinExistence type="predicted"/>
<accession>A0AA84ZP90</accession>
<dbReference type="Gene3D" id="2.60.40.790">
    <property type="match status" value="1"/>
</dbReference>
<protein>
    <submittedName>
        <fullName evidence="3">SHSP domain-containing protein</fullName>
    </submittedName>
</protein>
<dbReference type="Proteomes" id="UP000050790">
    <property type="component" value="Unassembled WGS sequence"/>
</dbReference>
<dbReference type="AlphaFoldDB" id="A0AA84ZP90"/>
<name>A0AA84ZP90_9TREM</name>
<reference evidence="3" key="1">
    <citation type="submission" date="2023-11" db="UniProtKB">
        <authorList>
            <consortium name="WormBaseParasite"/>
        </authorList>
    </citation>
    <scope>IDENTIFICATION</scope>
</reference>
<dbReference type="CDD" id="cd06526">
    <property type="entry name" value="metazoan_ACD"/>
    <property type="match status" value="1"/>
</dbReference>